<dbReference type="KEGG" id="chq:AQ619_00815"/>
<keyword evidence="2" id="KW-0812">Transmembrane</keyword>
<accession>A0A0P0NWF6</accession>
<feature type="transmembrane region" description="Helical" evidence="2">
    <location>
        <begin position="56"/>
        <end position="74"/>
    </location>
</feature>
<sequence>MPKPDQAQAPEDPPEPEEERDRPVLWLIFIAAIIGIVIAMTRAFPEAVRTPEDWSSVIYSLGLLVLVSSGLFSFRDRLQLAQHLRHAAIWGAIVAVLALGFAYADDLEGVSNRVRVAFSGGV</sequence>
<keyword evidence="4" id="KW-1185">Reference proteome</keyword>
<dbReference type="Proteomes" id="UP000056905">
    <property type="component" value="Chromosome"/>
</dbReference>
<feature type="region of interest" description="Disordered" evidence="1">
    <location>
        <begin position="1"/>
        <end position="20"/>
    </location>
</feature>
<feature type="compositionally biased region" description="Low complexity" evidence="1">
    <location>
        <begin position="1"/>
        <end position="10"/>
    </location>
</feature>
<dbReference type="RefSeq" id="WP_062142905.1">
    <property type="nucleotide sequence ID" value="NZ_CP013002.1"/>
</dbReference>
<proteinExistence type="predicted"/>
<evidence type="ECO:0000256" key="1">
    <source>
        <dbReference type="SAM" id="MobiDB-lite"/>
    </source>
</evidence>
<protein>
    <submittedName>
        <fullName evidence="3">Uncharacterized protein</fullName>
    </submittedName>
</protein>
<evidence type="ECO:0000313" key="3">
    <source>
        <dbReference type="EMBL" id="ALL12019.1"/>
    </source>
</evidence>
<evidence type="ECO:0000313" key="4">
    <source>
        <dbReference type="Proteomes" id="UP000056905"/>
    </source>
</evidence>
<keyword evidence="2" id="KW-1133">Transmembrane helix</keyword>
<dbReference type="STRING" id="69395.AQ619_00815"/>
<name>A0A0P0NWF6_9CAUL</name>
<reference evidence="3 4" key="1">
    <citation type="submission" date="2015-10" db="EMBL/GenBank/DDBJ databases">
        <title>Conservation of the essential genome among Caulobacter and Brevundimonas species.</title>
        <authorList>
            <person name="Scott D."/>
            <person name="Ely B."/>
        </authorList>
    </citation>
    <scope>NUCLEOTIDE SEQUENCE [LARGE SCALE GENOMIC DNA]</scope>
    <source>
        <strain evidence="3 4">CB4</strain>
    </source>
</reference>
<evidence type="ECO:0000256" key="2">
    <source>
        <dbReference type="SAM" id="Phobius"/>
    </source>
</evidence>
<gene>
    <name evidence="3" type="ORF">AQ619_00815</name>
</gene>
<organism evidence="3 4">
    <name type="scientific">Caulobacter henricii</name>
    <dbReference type="NCBI Taxonomy" id="69395"/>
    <lineage>
        <taxon>Bacteria</taxon>
        <taxon>Pseudomonadati</taxon>
        <taxon>Pseudomonadota</taxon>
        <taxon>Alphaproteobacteria</taxon>
        <taxon>Caulobacterales</taxon>
        <taxon>Caulobacteraceae</taxon>
        <taxon>Caulobacter</taxon>
    </lineage>
</organism>
<feature type="transmembrane region" description="Helical" evidence="2">
    <location>
        <begin position="86"/>
        <end position="104"/>
    </location>
</feature>
<feature type="transmembrane region" description="Helical" evidence="2">
    <location>
        <begin position="24"/>
        <end position="44"/>
    </location>
</feature>
<keyword evidence="2" id="KW-0472">Membrane</keyword>
<dbReference type="OrthoDB" id="7595324at2"/>
<dbReference type="AlphaFoldDB" id="A0A0P0NWF6"/>
<dbReference type="EMBL" id="CP013002">
    <property type="protein sequence ID" value="ALL12019.1"/>
    <property type="molecule type" value="Genomic_DNA"/>
</dbReference>